<evidence type="ECO:0000313" key="3">
    <source>
        <dbReference type="Proteomes" id="UP001190700"/>
    </source>
</evidence>
<feature type="region of interest" description="Disordered" evidence="1">
    <location>
        <begin position="28"/>
        <end position="67"/>
    </location>
</feature>
<evidence type="ECO:0000256" key="1">
    <source>
        <dbReference type="SAM" id="MobiDB-lite"/>
    </source>
</evidence>
<keyword evidence="3" id="KW-1185">Reference proteome</keyword>
<organism evidence="2 3">
    <name type="scientific">Cymbomonas tetramitiformis</name>
    <dbReference type="NCBI Taxonomy" id="36881"/>
    <lineage>
        <taxon>Eukaryota</taxon>
        <taxon>Viridiplantae</taxon>
        <taxon>Chlorophyta</taxon>
        <taxon>Pyramimonadophyceae</taxon>
        <taxon>Pyramimonadales</taxon>
        <taxon>Pyramimonadaceae</taxon>
        <taxon>Cymbomonas</taxon>
    </lineage>
</organism>
<accession>A0AAE0BPR8</accession>
<gene>
    <name evidence="2" type="ORF">CYMTET_50241</name>
</gene>
<name>A0AAE0BPR8_9CHLO</name>
<sequence length="214" mass="22959">MANRGQRLTQGGIPAAVKSQNYAKKAALALRPNKTAREGDGGGEGYDGGGEGYDGDDDGEAQDPKKPRISDWEHEFWGGLDGSEAEALARANGGSLNDFASTSRDIYPEPLCDPGEASEVRVGMNLITSQIQFLARISSPAASFSVEDPENLETVFDTREQFVLADQIASQVMIIKHPCMETAVVLDPSADFFEQMLEEETPSSEDDEPADALG</sequence>
<protein>
    <submittedName>
        <fullName evidence="2">Uncharacterized protein</fullName>
    </submittedName>
</protein>
<evidence type="ECO:0000313" key="2">
    <source>
        <dbReference type="EMBL" id="KAK3239864.1"/>
    </source>
</evidence>
<reference evidence="2 3" key="1">
    <citation type="journal article" date="2015" name="Genome Biol. Evol.">
        <title>Comparative Genomics of a Bacterivorous Green Alga Reveals Evolutionary Causalities and Consequences of Phago-Mixotrophic Mode of Nutrition.</title>
        <authorList>
            <person name="Burns J.A."/>
            <person name="Paasch A."/>
            <person name="Narechania A."/>
            <person name="Kim E."/>
        </authorList>
    </citation>
    <scope>NUCLEOTIDE SEQUENCE [LARGE SCALE GENOMIC DNA]</scope>
    <source>
        <strain evidence="2 3">PLY_AMNH</strain>
    </source>
</reference>
<feature type="compositionally biased region" description="Gly residues" evidence="1">
    <location>
        <begin position="42"/>
        <end position="52"/>
    </location>
</feature>
<dbReference type="EMBL" id="LGRX02033800">
    <property type="protein sequence ID" value="KAK3239864.1"/>
    <property type="molecule type" value="Genomic_DNA"/>
</dbReference>
<proteinExistence type="predicted"/>
<dbReference type="Proteomes" id="UP001190700">
    <property type="component" value="Unassembled WGS sequence"/>
</dbReference>
<comment type="caution">
    <text evidence="2">The sequence shown here is derived from an EMBL/GenBank/DDBJ whole genome shotgun (WGS) entry which is preliminary data.</text>
</comment>
<dbReference type="AlphaFoldDB" id="A0AAE0BPR8"/>